<dbReference type="AlphaFoldDB" id="Q4RBI5"/>
<sequence length="59" mass="6388">RDDDDINDVASMAGVNLNEESARILATSSELVGTKIRSCKDESFLPAGLLHRRILDTGT</sequence>
<gene>
    <name evidence="7" type="ORF">GSTENG00036826001</name>
</gene>
<dbReference type="InterPro" id="IPR007900">
    <property type="entry name" value="TAF4_C"/>
</dbReference>
<dbReference type="GO" id="GO:0005669">
    <property type="term" value="C:transcription factor TFIID complex"/>
    <property type="evidence" value="ECO:0007669"/>
    <property type="project" value="InterPro"/>
</dbReference>
<accession>Q4RBI5</accession>
<feature type="domain" description="Transcription initiation factor TFIID component TAF4 C-terminal" evidence="6">
    <location>
        <begin position="6"/>
        <end position="57"/>
    </location>
</feature>
<keyword evidence="3" id="KW-0805">Transcription regulation</keyword>
<dbReference type="GO" id="GO:0016251">
    <property type="term" value="F:RNA polymerase II general transcription initiation factor activity"/>
    <property type="evidence" value="ECO:0007669"/>
    <property type="project" value="TreeGrafter"/>
</dbReference>
<keyword evidence="4" id="KW-0804">Transcription</keyword>
<evidence type="ECO:0000313" key="7">
    <source>
        <dbReference type="EMBL" id="CAG14248.1"/>
    </source>
</evidence>
<keyword evidence="5" id="KW-0539">Nucleus</keyword>
<evidence type="ECO:0000259" key="6">
    <source>
        <dbReference type="Pfam" id="PF05236"/>
    </source>
</evidence>
<dbReference type="OrthoDB" id="21060at2759"/>
<comment type="caution">
    <text evidence="7">The sequence shown here is derived from an EMBL/GenBank/DDBJ whole genome shotgun (WGS) entry which is preliminary data.</text>
</comment>
<dbReference type="PANTHER" id="PTHR15138:SF22">
    <property type="entry name" value="TAFH DOMAIN-CONTAINING PROTEIN"/>
    <property type="match status" value="1"/>
</dbReference>
<feature type="non-terminal residue" evidence="7">
    <location>
        <position position="59"/>
    </location>
</feature>
<evidence type="ECO:0000256" key="3">
    <source>
        <dbReference type="ARBA" id="ARBA00023015"/>
    </source>
</evidence>
<dbReference type="GO" id="GO:0003677">
    <property type="term" value="F:DNA binding"/>
    <property type="evidence" value="ECO:0007669"/>
    <property type="project" value="TreeGrafter"/>
</dbReference>
<evidence type="ECO:0000256" key="5">
    <source>
        <dbReference type="ARBA" id="ARBA00023242"/>
    </source>
</evidence>
<evidence type="ECO:0000256" key="1">
    <source>
        <dbReference type="ARBA" id="ARBA00004123"/>
    </source>
</evidence>
<comment type="similarity">
    <text evidence="2">Belongs to the TAF4 family.</text>
</comment>
<comment type="subcellular location">
    <subcellularLocation>
        <location evidence="1">Nucleus</location>
    </subcellularLocation>
</comment>
<dbReference type="InterPro" id="IPR045144">
    <property type="entry name" value="TAF4"/>
</dbReference>
<protein>
    <submittedName>
        <fullName evidence="7">(spotted green pufferfish) hypothetical protein</fullName>
    </submittedName>
</protein>
<feature type="non-terminal residue" evidence="7">
    <location>
        <position position="1"/>
    </location>
</feature>
<dbReference type="GO" id="GO:0006367">
    <property type="term" value="P:transcription initiation at RNA polymerase II promoter"/>
    <property type="evidence" value="ECO:0007669"/>
    <property type="project" value="TreeGrafter"/>
</dbReference>
<dbReference type="EMBL" id="CAAE01021436">
    <property type="protein sequence ID" value="CAG14248.1"/>
    <property type="molecule type" value="Genomic_DNA"/>
</dbReference>
<organism evidence="7">
    <name type="scientific">Tetraodon nigroviridis</name>
    <name type="common">Spotted green pufferfish</name>
    <name type="synonym">Chelonodon nigroviridis</name>
    <dbReference type="NCBI Taxonomy" id="99883"/>
    <lineage>
        <taxon>Eukaryota</taxon>
        <taxon>Metazoa</taxon>
        <taxon>Chordata</taxon>
        <taxon>Craniata</taxon>
        <taxon>Vertebrata</taxon>
        <taxon>Euteleostomi</taxon>
        <taxon>Actinopterygii</taxon>
        <taxon>Neopterygii</taxon>
        <taxon>Teleostei</taxon>
        <taxon>Neoteleostei</taxon>
        <taxon>Acanthomorphata</taxon>
        <taxon>Eupercaria</taxon>
        <taxon>Tetraodontiformes</taxon>
        <taxon>Tetradontoidea</taxon>
        <taxon>Tetraodontidae</taxon>
        <taxon>Tetraodon</taxon>
    </lineage>
</organism>
<reference evidence="7" key="2">
    <citation type="submission" date="2004-02" db="EMBL/GenBank/DDBJ databases">
        <authorList>
            <consortium name="Genoscope"/>
            <consortium name="Whitehead Institute Centre for Genome Research"/>
        </authorList>
    </citation>
    <scope>NUCLEOTIDE SEQUENCE</scope>
</reference>
<name>Q4RBI5_TETNG</name>
<reference evidence="7" key="1">
    <citation type="journal article" date="2004" name="Nature">
        <title>Genome duplication in the teleost fish Tetraodon nigroviridis reveals the early vertebrate proto-karyotype.</title>
        <authorList>
            <person name="Jaillon O."/>
            <person name="Aury J.-M."/>
            <person name="Brunet F."/>
            <person name="Petit J.-L."/>
            <person name="Stange-Thomann N."/>
            <person name="Mauceli E."/>
            <person name="Bouneau L."/>
            <person name="Fischer C."/>
            <person name="Ozouf-Costaz C."/>
            <person name="Bernot A."/>
            <person name="Nicaud S."/>
            <person name="Jaffe D."/>
            <person name="Fisher S."/>
            <person name="Lutfalla G."/>
            <person name="Dossat C."/>
            <person name="Segurens B."/>
            <person name="Dasilva C."/>
            <person name="Salanoubat M."/>
            <person name="Levy M."/>
            <person name="Boudet N."/>
            <person name="Castellano S."/>
            <person name="Anthouard V."/>
            <person name="Jubin C."/>
            <person name="Castelli V."/>
            <person name="Katinka M."/>
            <person name="Vacherie B."/>
            <person name="Biemont C."/>
            <person name="Skalli Z."/>
            <person name="Cattolico L."/>
            <person name="Poulain J."/>
            <person name="De Berardinis V."/>
            <person name="Cruaud C."/>
            <person name="Duprat S."/>
            <person name="Brottier P."/>
            <person name="Coutanceau J.-P."/>
            <person name="Gouzy J."/>
            <person name="Parra G."/>
            <person name="Lardier G."/>
            <person name="Chapple C."/>
            <person name="McKernan K.J."/>
            <person name="McEwan P."/>
            <person name="Bosak S."/>
            <person name="Kellis M."/>
            <person name="Volff J.-N."/>
            <person name="Guigo R."/>
            <person name="Zody M.C."/>
            <person name="Mesirov J."/>
            <person name="Lindblad-Toh K."/>
            <person name="Birren B."/>
            <person name="Nusbaum C."/>
            <person name="Kahn D."/>
            <person name="Robinson-Rechavi M."/>
            <person name="Laudet V."/>
            <person name="Schachter V."/>
            <person name="Quetier F."/>
            <person name="Saurin W."/>
            <person name="Scarpelli C."/>
            <person name="Wincker P."/>
            <person name="Lander E.S."/>
            <person name="Weissenbach J."/>
            <person name="Roest Crollius H."/>
        </authorList>
    </citation>
    <scope>NUCLEOTIDE SEQUENCE [LARGE SCALE GENOMIC DNA]</scope>
</reference>
<evidence type="ECO:0000256" key="4">
    <source>
        <dbReference type="ARBA" id="ARBA00023163"/>
    </source>
</evidence>
<dbReference type="PANTHER" id="PTHR15138">
    <property type="entry name" value="TRANSCRIPTION INITIATION FACTOR TFIID SUBUNIT 4"/>
    <property type="match status" value="1"/>
</dbReference>
<proteinExistence type="inferred from homology"/>
<dbReference type="Pfam" id="PF05236">
    <property type="entry name" value="TAF4"/>
    <property type="match status" value="1"/>
</dbReference>
<evidence type="ECO:0000256" key="2">
    <source>
        <dbReference type="ARBA" id="ARBA00006178"/>
    </source>
</evidence>
<dbReference type="KEGG" id="tng:GSTEN00036826G001"/>